<name>A0A158QCL9_HYMDI</name>
<evidence type="ECO:0000256" key="7">
    <source>
        <dbReference type="SAM" id="MobiDB-lite"/>
    </source>
</evidence>
<evidence type="ECO:0000256" key="2">
    <source>
        <dbReference type="ARBA" id="ARBA00022553"/>
    </source>
</evidence>
<dbReference type="WBParaSite" id="HDID_0000168101-mRNA-1">
    <property type="protein sequence ID" value="HDID_0000168101-mRNA-1"/>
    <property type="gene ID" value="HDID_0000168101"/>
</dbReference>
<evidence type="ECO:0000313" key="9">
    <source>
        <dbReference type="EMBL" id="VDL19143.1"/>
    </source>
</evidence>
<keyword evidence="3" id="KW-0805">Transcription regulation</keyword>
<dbReference type="InterPro" id="IPR008967">
    <property type="entry name" value="p53-like_TF_DNA-bd_sf"/>
</dbReference>
<evidence type="ECO:0000256" key="5">
    <source>
        <dbReference type="ARBA" id="ARBA00023163"/>
    </source>
</evidence>
<feature type="region of interest" description="Disordered" evidence="7">
    <location>
        <begin position="543"/>
        <end position="565"/>
    </location>
</feature>
<dbReference type="InterPro" id="IPR014756">
    <property type="entry name" value="Ig_E-set"/>
</dbReference>
<dbReference type="STRING" id="6216.A0A158QCL9"/>
<reference evidence="11" key="1">
    <citation type="submission" date="2016-04" db="UniProtKB">
        <authorList>
            <consortium name="WormBaseParasite"/>
        </authorList>
    </citation>
    <scope>IDENTIFICATION</scope>
</reference>
<protein>
    <submittedName>
        <fullName evidence="11">RHD domain-containing protein</fullName>
    </submittedName>
</protein>
<comment type="subcellular location">
    <subcellularLocation>
        <location evidence="1">Nucleus</location>
    </subcellularLocation>
</comment>
<dbReference type="OrthoDB" id="5346094at2759"/>
<dbReference type="Gene3D" id="2.60.40.10">
    <property type="entry name" value="Immunoglobulins"/>
    <property type="match status" value="2"/>
</dbReference>
<dbReference type="InterPro" id="IPR032397">
    <property type="entry name" value="RHD_dimer"/>
</dbReference>
<keyword evidence="2" id="KW-0597">Phosphoprotein</keyword>
<evidence type="ECO:0000313" key="10">
    <source>
        <dbReference type="Proteomes" id="UP000274504"/>
    </source>
</evidence>
<evidence type="ECO:0000313" key="11">
    <source>
        <dbReference type="WBParaSite" id="HDID_0000168101-mRNA-1"/>
    </source>
</evidence>
<dbReference type="PANTHER" id="PTHR12533:SF7">
    <property type="entry name" value="NFAT NUCLEAR FACTOR, ISOFORM B"/>
    <property type="match status" value="1"/>
</dbReference>
<dbReference type="GO" id="GO:0000978">
    <property type="term" value="F:RNA polymerase II cis-regulatory region sequence-specific DNA binding"/>
    <property type="evidence" value="ECO:0007669"/>
    <property type="project" value="TreeGrafter"/>
</dbReference>
<dbReference type="GO" id="GO:0000981">
    <property type="term" value="F:DNA-binding transcription factor activity, RNA polymerase II-specific"/>
    <property type="evidence" value="ECO:0007669"/>
    <property type="project" value="TreeGrafter"/>
</dbReference>
<dbReference type="GO" id="GO:0005634">
    <property type="term" value="C:nucleus"/>
    <property type="evidence" value="ECO:0007669"/>
    <property type="project" value="UniProtKB-SubCell"/>
</dbReference>
<evidence type="ECO:0000256" key="6">
    <source>
        <dbReference type="ARBA" id="ARBA00023242"/>
    </source>
</evidence>
<dbReference type="SUPFAM" id="SSF49417">
    <property type="entry name" value="p53-like transcription factors"/>
    <property type="match status" value="1"/>
</dbReference>
<keyword evidence="4" id="KW-0238">DNA-binding</keyword>
<dbReference type="PROSITE" id="PS50254">
    <property type="entry name" value="REL_2"/>
    <property type="match status" value="1"/>
</dbReference>
<dbReference type="Pfam" id="PF16179">
    <property type="entry name" value="RHD_dimer"/>
    <property type="match status" value="1"/>
</dbReference>
<feature type="compositionally biased region" description="Polar residues" evidence="7">
    <location>
        <begin position="1"/>
        <end position="35"/>
    </location>
</feature>
<sequence length="1030" mass="114593">MDFSSNATGGGTNIYSGPSTTTHQLQSNQQSSPMFSSFEYHPSTATPPVPLSVPTNPLGQHPCFMQDIAFANRSVRLNPANGIVSNSNHLAKVMNRSYQPNGINDGCGMKSAGEGGGDMMTTSTPQVGTAFGKILNGRPSAAKREKCPDETPDNPNSQMTFQELTTMRAEPMNFAVRAQNSQQESATTCRKRRSMSQDPYPSDFYRSERNISRGEEIMDTGQPLPPPPPEFCFSQETPTQRPMSISNGRVSSNSTSSSPKIDHSPIKCPHIDPSVMRRSPRLTQTQIHQQQHHYVSSQKVLRRPTMEDPNSSRTLVAAPLNRPRRMTTSAHFNSNHHHQLHHQNQNQPHHIPRRSYLVQRQYALRSYANTQGFTSTSLCNSQAINYFYDPNGSQGQIGTNSTSRAPNAAWGQMTRQQQLAIVNNPRWRLPQSIPSQSSQQPSSQPPQDQSHPTVPVRKASLCGPRRPSTLRGLGMNTTEQSIDRSEALMKPSPSNSNFDTMMETMQKDFDFPISGELTDTSSANRSHQNALPQDAFINEANDEEMTSGNSGHDSDSSQSAFPGEGLPPEQFRYFDELFSNTWKGVKLSLVQQPELQHRARYLTEGSRGPIKNRTYDGYPTILMQGWSGSAMLHVFVASESDDPNLHLFYQVCLVSTKSNRGCCEIVFGFTTVVQMPFTPNTDNRVMSVDSVGLVKLRNSDVERRCAAVVEESKRKKDRKHEEKIIRRSHAPSSPTQGTPISSTSASIYEEVGRRSLKPKSCSTRLVYRVLLLSPENTVEGVVQVISDPIRCTQIVGGPEITRMSIKEGDAQTRPELFIIGKNFVRGTRVIFRQMANDSSDDVRWEMDAEIEAPYCTQTHLVCKVPEYTGPSLPLTAPLRVKVCIQTPTRAGRPEQFTYLPSFPVQGLPVIKRISQREVSVQGMVDMFVLGSHFSPNCRVFIRQVTMGTEVNGVFGAPDAYTETPSVIWQREAQIKKDDLTQDYLVCRVPPYDGQSLEMRTPSLPVQIIIEGPGGTSAPETFYYVQCQSLA</sequence>
<feature type="compositionally biased region" description="Polar residues" evidence="7">
    <location>
        <begin position="730"/>
        <end position="744"/>
    </location>
</feature>
<dbReference type="Proteomes" id="UP000274504">
    <property type="component" value="Unassembled WGS sequence"/>
</dbReference>
<dbReference type="EMBL" id="UYSG01000334">
    <property type="protein sequence ID" value="VDL19143.1"/>
    <property type="molecule type" value="Genomic_DNA"/>
</dbReference>
<dbReference type="SUPFAM" id="SSF81296">
    <property type="entry name" value="E set domains"/>
    <property type="match status" value="2"/>
</dbReference>
<accession>A0A158QCL9</accession>
<keyword evidence="5" id="KW-0804">Transcription</keyword>
<feature type="region of interest" description="Disordered" evidence="7">
    <location>
        <begin position="1"/>
        <end position="49"/>
    </location>
</feature>
<organism evidence="11">
    <name type="scientific">Hymenolepis diminuta</name>
    <name type="common">Rat tapeworm</name>
    <dbReference type="NCBI Taxonomy" id="6216"/>
    <lineage>
        <taxon>Eukaryota</taxon>
        <taxon>Metazoa</taxon>
        <taxon>Spiralia</taxon>
        <taxon>Lophotrochozoa</taxon>
        <taxon>Platyhelminthes</taxon>
        <taxon>Cestoda</taxon>
        <taxon>Eucestoda</taxon>
        <taxon>Cyclophyllidea</taxon>
        <taxon>Hymenolepididae</taxon>
        <taxon>Hymenolepis</taxon>
    </lineage>
</organism>
<feature type="domain" description="RHD" evidence="8">
    <location>
        <begin position="583"/>
        <end position="796"/>
    </location>
</feature>
<proteinExistence type="predicted"/>
<dbReference type="InterPro" id="IPR013783">
    <property type="entry name" value="Ig-like_fold"/>
</dbReference>
<dbReference type="InterPro" id="IPR008366">
    <property type="entry name" value="NFAT"/>
</dbReference>
<dbReference type="PANTHER" id="PTHR12533">
    <property type="entry name" value="NFAT"/>
    <property type="match status" value="1"/>
</dbReference>
<dbReference type="Pfam" id="PF00554">
    <property type="entry name" value="RHD_DNA_bind"/>
    <property type="match status" value="1"/>
</dbReference>
<feature type="region of interest" description="Disordered" evidence="7">
    <location>
        <begin position="429"/>
        <end position="498"/>
    </location>
</feature>
<reference evidence="9 10" key="2">
    <citation type="submission" date="2018-11" db="EMBL/GenBank/DDBJ databases">
        <authorList>
            <consortium name="Pathogen Informatics"/>
        </authorList>
    </citation>
    <scope>NUCLEOTIDE SEQUENCE [LARGE SCALE GENOMIC DNA]</scope>
</reference>
<feature type="region of interest" description="Disordered" evidence="7">
    <location>
        <begin position="285"/>
        <end position="312"/>
    </location>
</feature>
<feature type="compositionally biased region" description="Polar residues" evidence="7">
    <location>
        <begin position="546"/>
        <end position="560"/>
    </location>
</feature>
<feature type="region of interest" description="Disordered" evidence="7">
    <location>
        <begin position="711"/>
        <end position="744"/>
    </location>
</feature>
<feature type="compositionally biased region" description="Low complexity" evidence="7">
    <location>
        <begin position="244"/>
        <end position="258"/>
    </location>
</feature>
<evidence type="ECO:0000259" key="8">
    <source>
        <dbReference type="PROSITE" id="PS50254"/>
    </source>
</evidence>
<feature type="compositionally biased region" description="Basic and acidic residues" evidence="7">
    <location>
        <begin position="711"/>
        <end position="725"/>
    </location>
</feature>
<feature type="compositionally biased region" description="Low complexity" evidence="7">
    <location>
        <begin position="430"/>
        <end position="450"/>
    </location>
</feature>
<gene>
    <name evidence="9" type="ORF">HDID_LOCUS1682</name>
</gene>
<feature type="region of interest" description="Disordered" evidence="7">
    <location>
        <begin position="235"/>
        <end position="273"/>
    </location>
</feature>
<dbReference type="GO" id="GO:0005667">
    <property type="term" value="C:transcription regulator complex"/>
    <property type="evidence" value="ECO:0007669"/>
    <property type="project" value="TreeGrafter"/>
</dbReference>
<dbReference type="InterPro" id="IPR011539">
    <property type="entry name" value="RHD_DNA_bind_dom"/>
</dbReference>
<dbReference type="AlphaFoldDB" id="A0A158QCL9"/>
<dbReference type="Gene3D" id="2.60.40.340">
    <property type="entry name" value="Rel homology domain (RHD), DNA-binding domain"/>
    <property type="match status" value="1"/>
</dbReference>
<feature type="region of interest" description="Disordered" evidence="7">
    <location>
        <begin position="177"/>
        <end position="205"/>
    </location>
</feature>
<evidence type="ECO:0000256" key="4">
    <source>
        <dbReference type="ARBA" id="ARBA00023125"/>
    </source>
</evidence>
<evidence type="ECO:0000256" key="1">
    <source>
        <dbReference type="ARBA" id="ARBA00004123"/>
    </source>
</evidence>
<evidence type="ECO:0000256" key="3">
    <source>
        <dbReference type="ARBA" id="ARBA00023015"/>
    </source>
</evidence>
<keyword evidence="6" id="KW-0539">Nucleus</keyword>
<dbReference type="InterPro" id="IPR037059">
    <property type="entry name" value="RHD_DNA_bind_dom_sf"/>
</dbReference>
<feature type="compositionally biased region" description="Polar residues" evidence="7">
    <location>
        <begin position="178"/>
        <end position="188"/>
    </location>
</feature>